<protein>
    <submittedName>
        <fullName evidence="2">Uncharacterized protein</fullName>
    </submittedName>
</protein>
<dbReference type="RefSeq" id="WP_243013392.1">
    <property type="nucleotide sequence ID" value="NZ_JALGAR010000008.1"/>
</dbReference>
<feature type="transmembrane region" description="Helical" evidence="1">
    <location>
        <begin position="59"/>
        <end position="79"/>
    </location>
</feature>
<keyword evidence="1" id="KW-0812">Transmembrane</keyword>
<comment type="caution">
    <text evidence="2">The sequence shown here is derived from an EMBL/GenBank/DDBJ whole genome shotgun (WGS) entry which is preliminary data.</text>
</comment>
<keyword evidence="1" id="KW-1133">Transmembrane helix</keyword>
<proteinExistence type="predicted"/>
<feature type="transmembrane region" description="Helical" evidence="1">
    <location>
        <begin position="21"/>
        <end position="47"/>
    </location>
</feature>
<sequence>MNQQFDQRPDGDAGASRPRRAPALLLLAGLLWAEAALLWAAVVWLILELLTATPTSLASGVAILIIVLIAAVWVTAIAVNSLRHRGWIRGAAVTWQVVQIAVAVGCFQGLYARPDLGWALLVPSIVVLGLLFTPAVLAATQTPRDEGDTAG</sequence>
<keyword evidence="1" id="KW-0472">Membrane</keyword>
<dbReference type="Proteomes" id="UP001165341">
    <property type="component" value="Unassembled WGS sequence"/>
</dbReference>
<gene>
    <name evidence="2" type="ORF">MQH31_19210</name>
</gene>
<name>A0AA41QZX1_9MICO</name>
<organism evidence="2 3">
    <name type="scientific">Cryobacterium zhongshanensis</name>
    <dbReference type="NCBI Taxonomy" id="2928153"/>
    <lineage>
        <taxon>Bacteria</taxon>
        <taxon>Bacillati</taxon>
        <taxon>Actinomycetota</taxon>
        <taxon>Actinomycetes</taxon>
        <taxon>Micrococcales</taxon>
        <taxon>Microbacteriaceae</taxon>
        <taxon>Cryobacterium</taxon>
    </lineage>
</organism>
<dbReference type="AlphaFoldDB" id="A0AA41QZX1"/>
<evidence type="ECO:0000256" key="1">
    <source>
        <dbReference type="SAM" id="Phobius"/>
    </source>
</evidence>
<evidence type="ECO:0000313" key="3">
    <source>
        <dbReference type="Proteomes" id="UP001165341"/>
    </source>
</evidence>
<accession>A0AA41QZX1</accession>
<dbReference type="EMBL" id="JALGAR010000008">
    <property type="protein sequence ID" value="MCI4659943.1"/>
    <property type="molecule type" value="Genomic_DNA"/>
</dbReference>
<feature type="transmembrane region" description="Helical" evidence="1">
    <location>
        <begin position="91"/>
        <end position="111"/>
    </location>
</feature>
<evidence type="ECO:0000313" key="2">
    <source>
        <dbReference type="EMBL" id="MCI4659943.1"/>
    </source>
</evidence>
<keyword evidence="3" id="KW-1185">Reference proteome</keyword>
<reference evidence="2" key="1">
    <citation type="submission" date="2022-03" db="EMBL/GenBank/DDBJ databases">
        <title>Cryobacterium sp. nov. strain ZS14-85, isolated from Antarctic soil.</title>
        <authorList>
            <person name="Li J."/>
            <person name="Niu G."/>
        </authorList>
    </citation>
    <scope>NUCLEOTIDE SEQUENCE</scope>
    <source>
        <strain evidence="2">ZS14-85</strain>
    </source>
</reference>
<feature type="transmembrane region" description="Helical" evidence="1">
    <location>
        <begin position="117"/>
        <end position="139"/>
    </location>
</feature>